<organism evidence="2 3">
    <name type="scientific">Schizopora paradoxa</name>
    <dbReference type="NCBI Taxonomy" id="27342"/>
    <lineage>
        <taxon>Eukaryota</taxon>
        <taxon>Fungi</taxon>
        <taxon>Dikarya</taxon>
        <taxon>Basidiomycota</taxon>
        <taxon>Agaricomycotina</taxon>
        <taxon>Agaricomycetes</taxon>
        <taxon>Hymenochaetales</taxon>
        <taxon>Schizoporaceae</taxon>
        <taxon>Schizopora</taxon>
    </lineage>
</organism>
<dbReference type="AlphaFoldDB" id="A0A0H2S143"/>
<feature type="compositionally biased region" description="Polar residues" evidence="1">
    <location>
        <begin position="484"/>
        <end position="498"/>
    </location>
</feature>
<evidence type="ECO:0000313" key="2">
    <source>
        <dbReference type="EMBL" id="KLO15463.1"/>
    </source>
</evidence>
<accession>A0A0H2S143</accession>
<evidence type="ECO:0000313" key="3">
    <source>
        <dbReference type="Proteomes" id="UP000053477"/>
    </source>
</evidence>
<dbReference type="EMBL" id="KQ085929">
    <property type="protein sequence ID" value="KLO15463.1"/>
    <property type="molecule type" value="Genomic_DNA"/>
</dbReference>
<dbReference type="OrthoDB" id="2692326at2759"/>
<gene>
    <name evidence="2" type="ORF">SCHPADRAFT_938700</name>
</gene>
<feature type="region of interest" description="Disordered" evidence="1">
    <location>
        <begin position="479"/>
        <end position="498"/>
    </location>
</feature>
<reference evidence="2 3" key="1">
    <citation type="submission" date="2015-04" db="EMBL/GenBank/DDBJ databases">
        <title>Complete genome sequence of Schizopora paradoxa KUC8140, a cosmopolitan wood degrader in East Asia.</title>
        <authorList>
            <consortium name="DOE Joint Genome Institute"/>
            <person name="Min B."/>
            <person name="Park H."/>
            <person name="Jang Y."/>
            <person name="Kim J.-J."/>
            <person name="Kim K.H."/>
            <person name="Pangilinan J."/>
            <person name="Lipzen A."/>
            <person name="Riley R."/>
            <person name="Grigoriev I.V."/>
            <person name="Spatafora J.W."/>
            <person name="Choi I.-G."/>
        </authorList>
    </citation>
    <scope>NUCLEOTIDE SEQUENCE [LARGE SCALE GENOMIC DNA]</scope>
    <source>
        <strain evidence="2 3">KUC8140</strain>
    </source>
</reference>
<protein>
    <submittedName>
        <fullName evidence="2">Uncharacterized protein</fullName>
    </submittedName>
</protein>
<name>A0A0H2S143_9AGAM</name>
<proteinExistence type="predicted"/>
<dbReference type="Proteomes" id="UP000053477">
    <property type="component" value="Unassembled WGS sequence"/>
</dbReference>
<evidence type="ECO:0000256" key="1">
    <source>
        <dbReference type="SAM" id="MobiDB-lite"/>
    </source>
</evidence>
<sequence length="498" mass="55598">MSALSIAQNLPADILFIILKDAVQSTIPDERSLATLSLSHVCSSFRRAALRCPTLWTCLSRRLGRPGLALIEACMERSQDQPLDVTFSFYPISPQDEPLPHRLRQETMVVDNIVQAVLSSSIRWRSCSIRLTSDDSRDRLSSTTFDLDSFASTIYIPTPMLKDFSIEEDASLAERFPFNTRGRTMIKNFRPGAHWSLPNLRNVTLRNTLANTIPWPSLSRIQSLRWALTDDELGLVNHIFYMRYLASATSLTHLHLSLIDCRVLSTSALPVVELPSVKTVHVEVLGSSLASSNVAAMWHALSKIHLPNALELNLFFDLGKENKGIPLVVWNEYIAGYDSSLAVSGPQSPFPSLETLSISLWVDAGSKFVDPPTILVPHYCIPSSLKHLRVKSSFDVTLNDTNANARTTPGLFLNTSLQTITFDLPSVRGVAQWMRGLARKMMDRRIWSAFSELKLVRGGELEVIPRDRVLQWCDVVEEPGSRPPSATKQFLSDKATTP</sequence>
<keyword evidence="3" id="KW-1185">Reference proteome</keyword>
<dbReference type="InParanoid" id="A0A0H2S143"/>